<protein>
    <submittedName>
        <fullName evidence="4">Cell surface protein SprA</fullName>
    </submittedName>
</protein>
<organism evidence="4 5">
    <name type="scientific">Lutimonas vermicola</name>
    <dbReference type="NCBI Taxonomy" id="414288"/>
    <lineage>
        <taxon>Bacteria</taxon>
        <taxon>Pseudomonadati</taxon>
        <taxon>Bacteroidota</taxon>
        <taxon>Flavobacteriia</taxon>
        <taxon>Flavobacteriales</taxon>
        <taxon>Flavobacteriaceae</taxon>
        <taxon>Lutimonas</taxon>
    </lineage>
</organism>
<keyword evidence="2" id="KW-0732">Signal</keyword>
<dbReference type="Proteomes" id="UP001474120">
    <property type="component" value="Unassembled WGS sequence"/>
</dbReference>
<dbReference type="RefSeq" id="WP_342160115.1">
    <property type="nucleotide sequence ID" value="NZ_JBCDNA010000002.1"/>
</dbReference>
<dbReference type="NCBIfam" id="TIGR04189">
    <property type="entry name" value="surface_SprA"/>
    <property type="match status" value="1"/>
</dbReference>
<evidence type="ECO:0000256" key="2">
    <source>
        <dbReference type="SAM" id="SignalP"/>
    </source>
</evidence>
<dbReference type="InterPro" id="IPR025684">
    <property type="entry name" value="SprA_N_dom"/>
</dbReference>
<dbReference type="Pfam" id="PF14349">
    <property type="entry name" value="SprA_N"/>
    <property type="match status" value="2"/>
</dbReference>
<sequence length="2355" mass="266225">MIQIKRFKYNLPIILIVLLFSTAFVSAQINSGDNSVTSNQSTTSAQNDTIPQLPYSFNNNQTGRLFLNDNKELEIIYDPQSGNYILMEKIGDYYIKNPTQMTPEEYKDYRLQRDMLEYSKDKINAISGKTKDASEVQKNLLPTYYVNSNFFESVFGGNQIDVNVQGSILIKMGLIYQRVENPQLSENNRQSTTFDFDQEINASLNARIGTRLRVLANFDTQSTFNFQNMVKLEYTPTEDDIIRKIEVGNVSMPIRNSLVTGAQNLFGAKMELQFGKTTVTGIFSQQRSQTRSVSAQGGSILNEFDFKASNYDNNRHFFIAHEFRDSYDAALSNFPLINSSKNITRIEIWVTNRNATTTGTRNIIALADLGENNPANIGPASVNPVPGAKNPSNEANDLQNLLTLNGPIRKISTVGQALAPYNMSQGRDYTILENAIKLVQGVDFTMNAQLGFITLNRRLVDSDVLAVAYEYSDGTEVHRVGEFTDAGVIAPDNLVVKMLRSEIINDNIPMFDLLMKNVYEIPGAFQLQKEGFRLELLYYDDSTGEPVNILQNAQTTGVNDRTILNLLRLDRLDQNNNIKPEGDGFFDYVEGITIDSPNGYFIFPTVEPFGAFLDDQLLPEDDVFVFRELYDRTQAEAQNDFQQKDKYSFKGYFKSDGKNGIPLGAFNVPRGSVRVTSGGRELIEGVDYVVDYNIGNVQIINPALVASDAPIQVNVENNIGFNQQRRRYMGVDVLHVFNEKLAIGGNIINLNERPLTQKAQFGSEPVNNTIIGAYLTYRTEVPKLTKWANALPNIDTDVPSYISVRSELAYLLPGTPKGIDLEGAATSYIDDFEGAQIPLDIKSPKQWFTASTPLGQTGDLDFTNGNVAAGLPPELSVGAKRSKLSWYNIDQIFYGSSLRPSNIDSEELSRAEVRQVNFSELFPQVDLDVTQSSIIRTFDMAYFPAERGTNNYDDSFGPDGKYINPEDRWAGVTRALTTTNFQQANIEYIQFWLMDPYENYSIKPEEGGPATPPSLQDMQGELYFNFGSISEDILKDDRKMYENGLPTDGVQIPGTNIESTPWSSIPTDQSLLYAFPESDEARVNQDLGLDGVNDTDEAVKYGTVFGDDPSADNFHFFRGSDFDAEDASIITRYKDFSLTEGNSPTINNSVENYPTSSTTYPDVEDINKDQTMSAIESYYQYKVSLNKTDLVVGQNYIVDTRVTTVNLPNNTTQTTTWYQFRIPITTPEDPNNIINDMSGFTSIRFMRMFLTKFKVPIVLRFGELQLVRGDWRRYTKTLDEAVNPPQEISPDENQKFEVGVVNIEENEDRQPIPYALPPGIRRERLQGTTTIQQQNEQSVSVKVEDLQPGDTRAIFKNTTFDLRMYKQLKMFIHAEGKIGQIEVKDDELVGIIRLGSDTDDNYYQVEIPLKITGFNAVTPEEIWPEENNINADIESFGNLKLERLEVGAPVNELYPQPQIGETPEYRIRVKGNPNLSNIRTVMLGVKNTSISPKSMELWFNELRVSDFDNKSSWAAIVNADANLADFADVSLTGSIHTIGFGSLDQMVNERSQDEMKQYGVVSNINIGQLLPKRVSVSIPVNFSFGEEFRDPKYDPRFQDVLFKNGTTDSDQARDYTLRKSLNFINVRKNRTSQSGKSHFYDVENLSVSYLYNETYHRDYNIQRFIDQKLRASANYTYSFQPKIIEPFKSWGLVSDKAYLQFIKDFNINLLPTSFAINSNIIRTYNEQLSRSLVAGLPDLPVLKQRNFMFDWDYLVAYNLTKSLQFSLRALNNYVYDEFGLDEDLQIYDKFFKIGRPEHYHQTFNMTYKIPFDKFPILSFINGTYNYTADYDWQAPSYTTIDNVGNTIQNANTHNFTAEMSMDRFYDQIGLSKLFTKRKTVDVKQDPQTGEALKAKKSLSTGQKIGRAAVDILTSVKNVRLSYTENNGTFLPGYIPEFGFLGQSSFSGKLSPTFGFVFGSQADILDRAITNGWLLSRDTGDNFYARNYSKSHFDKFDYSANVKLTKDLDIELFGNRTYTESFNQQLDVVNGVLDPTPRNGVGNFSISHIMLGASFKNAEDIFQEFKDNRTVISQRLADKTGGNIDGFGGTNQNVVLPAFLAAYSGKDASSVQLDAFRKTPVPNWRISYKGLMSIPWMKTNFRSFTLEHSYRSVYSILSFTNNLKYDENNPYEDVNRDIAGNFNPNKLFNGINLIEEFSPLIRVDFKLKNSLSVRAAFNKDKALNLNFNNNTVTEVSGEEIVLGMGYRIRNVKMKFKKGSGGGSTTFQGDINLKLDMGIRENLTIIRPYGIEDEINNNQITGGQNLVSFKFLADYSLNKNLLASFFFDYNNSKFAISTTYPRTSINGGISVRYIIGN</sequence>
<feature type="domain" description="Gliding motility protein SprA N-terminal" evidence="3">
    <location>
        <begin position="1107"/>
        <end position="1603"/>
    </location>
</feature>
<feature type="signal peptide" evidence="2">
    <location>
        <begin position="1"/>
        <end position="27"/>
    </location>
</feature>
<reference evidence="4 5" key="1">
    <citation type="submission" date="2024-04" db="EMBL/GenBank/DDBJ databases">
        <title>whole genome sequencing of Lutimonas vermicola strain IMCC1616.</title>
        <authorList>
            <person name="Bae S.S."/>
        </authorList>
    </citation>
    <scope>NUCLEOTIDE SEQUENCE [LARGE SCALE GENOMIC DNA]</scope>
    <source>
        <strain evidence="4 5">IMCC1616</strain>
    </source>
</reference>
<comment type="caution">
    <text evidence="4">The sequence shown here is derived from an EMBL/GenBank/DDBJ whole genome shotgun (WGS) entry which is preliminary data.</text>
</comment>
<evidence type="ECO:0000259" key="3">
    <source>
        <dbReference type="Pfam" id="PF14349"/>
    </source>
</evidence>
<feature type="chain" id="PRO_5047142623" evidence="2">
    <location>
        <begin position="28"/>
        <end position="2355"/>
    </location>
</feature>
<feature type="domain" description="Gliding motility protein SprA N-terminal" evidence="3">
    <location>
        <begin position="74"/>
        <end position="356"/>
    </location>
</feature>
<name>A0ABU9L149_9FLAO</name>
<keyword evidence="5" id="KW-1185">Reference proteome</keyword>
<gene>
    <name evidence="4" type="primary">sprA</name>
    <name evidence="4" type="ORF">AABB81_09280</name>
</gene>
<evidence type="ECO:0000256" key="1">
    <source>
        <dbReference type="SAM" id="MobiDB-lite"/>
    </source>
</evidence>
<dbReference type="EMBL" id="JBCDNA010000002">
    <property type="protein sequence ID" value="MEL4456084.1"/>
    <property type="molecule type" value="Genomic_DNA"/>
</dbReference>
<feature type="region of interest" description="Disordered" evidence="1">
    <location>
        <begin position="33"/>
        <end position="53"/>
    </location>
</feature>
<evidence type="ECO:0000313" key="5">
    <source>
        <dbReference type="Proteomes" id="UP001474120"/>
    </source>
</evidence>
<accession>A0ABU9L149</accession>
<dbReference type="InterPro" id="IPR026377">
    <property type="entry name" value="Cell_surface_SprA"/>
</dbReference>
<evidence type="ECO:0000313" key="4">
    <source>
        <dbReference type="EMBL" id="MEL4456084.1"/>
    </source>
</evidence>
<proteinExistence type="predicted"/>